<evidence type="ECO:0000256" key="1">
    <source>
        <dbReference type="SAM" id="Phobius"/>
    </source>
</evidence>
<organism evidence="2 3">
    <name type="scientific">Geochorda subterranea</name>
    <dbReference type="NCBI Taxonomy" id="3109564"/>
    <lineage>
        <taxon>Bacteria</taxon>
        <taxon>Bacillati</taxon>
        <taxon>Bacillota</taxon>
        <taxon>Limnochordia</taxon>
        <taxon>Limnochordales</taxon>
        <taxon>Geochordaceae</taxon>
        <taxon>Geochorda</taxon>
    </lineage>
</organism>
<keyword evidence="3" id="KW-1185">Reference proteome</keyword>
<dbReference type="EMBL" id="CP141614">
    <property type="protein sequence ID" value="WRP13410.1"/>
    <property type="molecule type" value="Genomic_DNA"/>
</dbReference>
<name>A0ABZ1BLF8_9FIRM</name>
<dbReference type="RefSeq" id="WP_324667655.1">
    <property type="nucleotide sequence ID" value="NZ_CP141614.1"/>
</dbReference>
<keyword evidence="1" id="KW-0472">Membrane</keyword>
<evidence type="ECO:0000313" key="3">
    <source>
        <dbReference type="Proteomes" id="UP001333102"/>
    </source>
</evidence>
<dbReference type="Proteomes" id="UP001333102">
    <property type="component" value="Chromosome"/>
</dbReference>
<reference evidence="3" key="1">
    <citation type="submission" date="2023-12" db="EMBL/GenBank/DDBJ databases">
        <title>Novel isolates from deep terrestrial aquifers shed light on the physiology and ecology of the class Limnochordia.</title>
        <authorList>
            <person name="Karnachuk O.V."/>
            <person name="Lukina A.P."/>
            <person name="Avakyan M.R."/>
            <person name="Kadnikov V."/>
            <person name="Begmatov S."/>
            <person name="Beletsky A.V."/>
            <person name="Mardanov A.V."/>
            <person name="Ravin N.V."/>
        </authorList>
    </citation>
    <scope>NUCLEOTIDE SEQUENCE [LARGE SCALE GENOMIC DNA]</scope>
    <source>
        <strain evidence="3">LN</strain>
    </source>
</reference>
<accession>A0ABZ1BLF8</accession>
<keyword evidence="1" id="KW-1133">Transmembrane helix</keyword>
<sequence>MRGARRSRREHMPPAGRLIARLDELVAAMEKASVAEFIELYRHPMRLLSLNFVAGVFRGFGIAVGFTAVGAVFVYALGRLAALNLPFIGNFVAELVRIVQVELSRP</sequence>
<dbReference type="InterPro" id="IPR043723">
    <property type="entry name" value="DUF5665"/>
</dbReference>
<protein>
    <submittedName>
        <fullName evidence="2">DUF5665 domain-containing protein</fullName>
    </submittedName>
</protein>
<gene>
    <name evidence="2" type="ORF">VLY81_08085</name>
</gene>
<feature type="transmembrane region" description="Helical" evidence="1">
    <location>
        <begin position="52"/>
        <end position="77"/>
    </location>
</feature>
<evidence type="ECO:0000313" key="2">
    <source>
        <dbReference type="EMBL" id="WRP13410.1"/>
    </source>
</evidence>
<proteinExistence type="predicted"/>
<dbReference type="Pfam" id="PF18910">
    <property type="entry name" value="DUF5665"/>
    <property type="match status" value="1"/>
</dbReference>
<keyword evidence="1" id="KW-0812">Transmembrane</keyword>